<dbReference type="Pfam" id="PF00754">
    <property type="entry name" value="F5_F8_type_C"/>
    <property type="match status" value="1"/>
</dbReference>
<evidence type="ECO:0000313" key="3">
    <source>
        <dbReference type="Proteomes" id="UP000179807"/>
    </source>
</evidence>
<comment type="caution">
    <text evidence="2">The sequence shown here is derived from an EMBL/GenBank/DDBJ whole genome shotgun (WGS) entry which is preliminary data.</text>
</comment>
<organism evidence="2 3">
    <name type="scientific">Tritrichomonas foetus</name>
    <dbReference type="NCBI Taxonomy" id="1144522"/>
    <lineage>
        <taxon>Eukaryota</taxon>
        <taxon>Metamonada</taxon>
        <taxon>Parabasalia</taxon>
        <taxon>Tritrichomonadida</taxon>
        <taxon>Tritrichomonadidae</taxon>
        <taxon>Tritrichomonas</taxon>
    </lineage>
</organism>
<dbReference type="VEuPathDB" id="TrichDB:TRFO_31241"/>
<evidence type="ECO:0000259" key="1">
    <source>
        <dbReference type="Pfam" id="PF00754"/>
    </source>
</evidence>
<reference evidence="2" key="1">
    <citation type="submission" date="2016-10" db="EMBL/GenBank/DDBJ databases">
        <authorList>
            <person name="Benchimol M."/>
            <person name="Almeida L.G."/>
            <person name="Vasconcelos A.T."/>
            <person name="Perreira-Neves A."/>
            <person name="Rosa I.A."/>
            <person name="Tasca T."/>
            <person name="Bogo M.R."/>
            <person name="de Souza W."/>
        </authorList>
    </citation>
    <scope>NUCLEOTIDE SEQUENCE [LARGE SCALE GENOMIC DNA]</scope>
    <source>
        <strain evidence="2">K</strain>
    </source>
</reference>
<feature type="domain" description="F5/8 type C" evidence="1">
    <location>
        <begin position="68"/>
        <end position="165"/>
    </location>
</feature>
<dbReference type="Gene3D" id="2.60.120.260">
    <property type="entry name" value="Galactose-binding domain-like"/>
    <property type="match status" value="1"/>
</dbReference>
<protein>
    <recommendedName>
        <fullName evidence="1">F5/8 type C domain-containing protein</fullName>
    </recommendedName>
</protein>
<dbReference type="InterPro" id="IPR000421">
    <property type="entry name" value="FA58C"/>
</dbReference>
<evidence type="ECO:0000313" key="2">
    <source>
        <dbReference type="EMBL" id="OHT01889.1"/>
    </source>
</evidence>
<gene>
    <name evidence="2" type="ORF">TRFO_31241</name>
</gene>
<proteinExistence type="predicted"/>
<keyword evidence="3" id="KW-1185">Reference proteome</keyword>
<dbReference type="GeneID" id="94842522"/>
<dbReference type="EMBL" id="MLAK01000892">
    <property type="protein sequence ID" value="OHT01889.1"/>
    <property type="molecule type" value="Genomic_DNA"/>
</dbReference>
<dbReference type="AlphaFoldDB" id="A0A1J4JRY8"/>
<dbReference type="InterPro" id="IPR008979">
    <property type="entry name" value="Galactose-bd-like_sf"/>
</dbReference>
<dbReference type="RefSeq" id="XP_068355025.1">
    <property type="nucleotide sequence ID" value="XM_068507818.1"/>
</dbReference>
<dbReference type="SUPFAM" id="SSF49785">
    <property type="entry name" value="Galactose-binding domain-like"/>
    <property type="match status" value="1"/>
</dbReference>
<accession>A0A1J4JRY8</accession>
<dbReference type="Proteomes" id="UP000179807">
    <property type="component" value="Unassembled WGS sequence"/>
</dbReference>
<sequence length="183" mass="21325">MEQTVCDVAYSNDPLKGIFTHMTKSLSKNPIQSGFVKVTMPTVTDPFHNLNSIFDYSVNGLNQCIYNYFCGFPTSSQNWIQFDFGSNKVAVSGYTLRNSNRYLTKSWKIIGSNDLENWNDIHEVKEYRNSDKPNINMHFSCERLSESYRFIRFVQNENHDRNPRCKYIIQIAALELFGRVFSN</sequence>
<name>A0A1J4JRY8_9EUKA</name>